<keyword evidence="1" id="KW-0732">Signal</keyword>
<dbReference type="AlphaFoldDB" id="A0A2P2KIC1"/>
<organism evidence="2">
    <name type="scientific">Rhizophora mucronata</name>
    <name type="common">Asiatic mangrove</name>
    <dbReference type="NCBI Taxonomy" id="61149"/>
    <lineage>
        <taxon>Eukaryota</taxon>
        <taxon>Viridiplantae</taxon>
        <taxon>Streptophyta</taxon>
        <taxon>Embryophyta</taxon>
        <taxon>Tracheophyta</taxon>
        <taxon>Spermatophyta</taxon>
        <taxon>Magnoliopsida</taxon>
        <taxon>eudicotyledons</taxon>
        <taxon>Gunneridae</taxon>
        <taxon>Pentapetalae</taxon>
        <taxon>rosids</taxon>
        <taxon>fabids</taxon>
        <taxon>Malpighiales</taxon>
        <taxon>Rhizophoraceae</taxon>
        <taxon>Rhizophora</taxon>
    </lineage>
</organism>
<sequence length="61" mass="6787">MRVKCCGGSCTLFFLNIMDLLYLLCPDGGRINTKPIACENHSFKSGEIFPQSILINLIYSS</sequence>
<protein>
    <submittedName>
        <fullName evidence="2">Uncharacterized protein</fullName>
    </submittedName>
</protein>
<proteinExistence type="predicted"/>
<name>A0A2P2KIC1_RHIMU</name>
<evidence type="ECO:0000256" key="1">
    <source>
        <dbReference type="SAM" id="SignalP"/>
    </source>
</evidence>
<reference evidence="2" key="1">
    <citation type="submission" date="2018-02" db="EMBL/GenBank/DDBJ databases">
        <title>Rhizophora mucronata_Transcriptome.</title>
        <authorList>
            <person name="Meera S.P."/>
            <person name="Sreeshan A."/>
            <person name="Augustine A."/>
        </authorList>
    </citation>
    <scope>NUCLEOTIDE SEQUENCE</scope>
    <source>
        <tissue evidence="2">Leaf</tissue>
    </source>
</reference>
<feature type="chain" id="PRO_5015164969" evidence="1">
    <location>
        <begin position="26"/>
        <end position="61"/>
    </location>
</feature>
<accession>A0A2P2KIC1</accession>
<evidence type="ECO:0000313" key="2">
    <source>
        <dbReference type="EMBL" id="MBX05451.1"/>
    </source>
</evidence>
<dbReference type="EMBL" id="GGEC01024967">
    <property type="protein sequence ID" value="MBX05451.1"/>
    <property type="molecule type" value="Transcribed_RNA"/>
</dbReference>
<feature type="signal peptide" evidence="1">
    <location>
        <begin position="1"/>
        <end position="25"/>
    </location>
</feature>